<evidence type="ECO:0000256" key="3">
    <source>
        <dbReference type="ARBA" id="ARBA00022801"/>
    </source>
</evidence>
<keyword evidence="5" id="KW-0472">Membrane</keyword>
<dbReference type="GO" id="GO:0008053">
    <property type="term" value="P:mitochondrial fusion"/>
    <property type="evidence" value="ECO:0007669"/>
    <property type="project" value="TreeGrafter"/>
</dbReference>
<dbReference type="AlphaFoldDB" id="A0A380N0U2"/>
<evidence type="ECO:0000256" key="5">
    <source>
        <dbReference type="ARBA" id="ARBA00023136"/>
    </source>
</evidence>
<dbReference type="EMBL" id="UHIC01000001">
    <property type="protein sequence ID" value="SUO97906.1"/>
    <property type="molecule type" value="Genomic_DNA"/>
</dbReference>
<evidence type="ECO:0000313" key="7">
    <source>
        <dbReference type="EMBL" id="SUO97906.1"/>
    </source>
</evidence>
<organism evidence="7 8">
    <name type="scientific">Suttonella ornithocola</name>
    <dbReference type="NCBI Taxonomy" id="279832"/>
    <lineage>
        <taxon>Bacteria</taxon>
        <taxon>Pseudomonadati</taxon>
        <taxon>Pseudomonadota</taxon>
        <taxon>Gammaproteobacteria</taxon>
        <taxon>Cardiobacteriales</taxon>
        <taxon>Cardiobacteriaceae</taxon>
        <taxon>Suttonella</taxon>
    </lineage>
</organism>
<dbReference type="PANTHER" id="PTHR10465:SF0">
    <property type="entry name" value="SARCALUMENIN"/>
    <property type="match status" value="1"/>
</dbReference>
<dbReference type="Proteomes" id="UP000254601">
    <property type="component" value="Unassembled WGS sequence"/>
</dbReference>
<evidence type="ECO:0000256" key="1">
    <source>
        <dbReference type="ARBA" id="ARBA00004370"/>
    </source>
</evidence>
<feature type="domain" description="Dynamin N-terminal" evidence="6">
    <location>
        <begin position="139"/>
        <end position="325"/>
    </location>
</feature>
<dbReference type="GO" id="GO:0003924">
    <property type="term" value="F:GTPase activity"/>
    <property type="evidence" value="ECO:0007669"/>
    <property type="project" value="InterPro"/>
</dbReference>
<dbReference type="RefSeq" id="WP_072577478.1">
    <property type="nucleotide sequence ID" value="NZ_LWHB01000185.1"/>
</dbReference>
<dbReference type="Pfam" id="PF00350">
    <property type="entry name" value="Dynamin_N"/>
    <property type="match status" value="1"/>
</dbReference>
<dbReference type="InterPro" id="IPR045063">
    <property type="entry name" value="Dynamin_N"/>
</dbReference>
<dbReference type="InterPro" id="IPR027417">
    <property type="entry name" value="P-loop_NTPase"/>
</dbReference>
<dbReference type="Gene3D" id="3.40.50.300">
    <property type="entry name" value="P-loop containing nucleotide triphosphate hydrolases"/>
    <property type="match status" value="1"/>
</dbReference>
<sequence>MKIKIIHNPFTVETAFWVNDELTQDSIFDSYSSRRFQEWIENFFTDLEYVFNFREFEIEFRGIPTDCEDMRQAVEQANQQGFNVQISLDPVAGAEERLQQVAELYQEAESSELMGNALRENPNVRADLQEAIHDKNFDVFVVATMSSGKSTVINAMLGCELLPALNEATTATIAKIMDNDQMPLGEFKVWRSDADGQSIDGTQMIRFSGERGTAEQAKNLLADWNRDKTTHTIYIEGKIGGIQERENVCLVVSDTPGPNNSQDNDHALATQRHLKDTKKNPLILYVLNAQQLGINDDQRLLQDIAEIMKEGGKQSKDRFIFVLNKADVFDPEKGEHIEGVVARAKVYLENIVKSLIIQSIQSRYKEQLVVELSKTN</sequence>
<comment type="subcellular location">
    <subcellularLocation>
        <location evidence="1">Membrane</location>
    </subcellularLocation>
</comment>
<evidence type="ECO:0000313" key="8">
    <source>
        <dbReference type="Proteomes" id="UP000254601"/>
    </source>
</evidence>
<dbReference type="OrthoDB" id="9816479at2"/>
<gene>
    <name evidence="7" type="ORF">NCTC13337_02679</name>
</gene>
<proteinExistence type="predicted"/>
<evidence type="ECO:0000256" key="2">
    <source>
        <dbReference type="ARBA" id="ARBA00022741"/>
    </source>
</evidence>
<name>A0A380N0U2_9GAMM</name>
<dbReference type="GO" id="GO:0016020">
    <property type="term" value="C:membrane"/>
    <property type="evidence" value="ECO:0007669"/>
    <property type="project" value="UniProtKB-SubCell"/>
</dbReference>
<dbReference type="InterPro" id="IPR027094">
    <property type="entry name" value="Mitofusin_fam"/>
</dbReference>
<dbReference type="PANTHER" id="PTHR10465">
    <property type="entry name" value="TRANSMEMBRANE GTPASE FZO1"/>
    <property type="match status" value="1"/>
</dbReference>
<keyword evidence="3" id="KW-0378">Hydrolase</keyword>
<protein>
    <submittedName>
        <fullName evidence="7">GTPase Era</fullName>
    </submittedName>
</protein>
<keyword evidence="2" id="KW-0547">Nucleotide-binding</keyword>
<reference evidence="7 8" key="1">
    <citation type="submission" date="2018-06" db="EMBL/GenBank/DDBJ databases">
        <authorList>
            <consortium name="Pathogen Informatics"/>
            <person name="Doyle S."/>
        </authorList>
    </citation>
    <scope>NUCLEOTIDE SEQUENCE [LARGE SCALE GENOMIC DNA]</scope>
    <source>
        <strain evidence="7 8">NCTC13337</strain>
    </source>
</reference>
<keyword evidence="4" id="KW-0342">GTP-binding</keyword>
<keyword evidence="8" id="KW-1185">Reference proteome</keyword>
<evidence type="ECO:0000256" key="4">
    <source>
        <dbReference type="ARBA" id="ARBA00023134"/>
    </source>
</evidence>
<evidence type="ECO:0000259" key="6">
    <source>
        <dbReference type="Pfam" id="PF00350"/>
    </source>
</evidence>
<accession>A0A380N0U2</accession>
<dbReference type="GO" id="GO:0005525">
    <property type="term" value="F:GTP binding"/>
    <property type="evidence" value="ECO:0007669"/>
    <property type="project" value="UniProtKB-KW"/>
</dbReference>
<dbReference type="SUPFAM" id="SSF52540">
    <property type="entry name" value="P-loop containing nucleoside triphosphate hydrolases"/>
    <property type="match status" value="1"/>
</dbReference>